<protein>
    <submittedName>
        <fullName evidence="1">Uncharacterized protein</fullName>
    </submittedName>
</protein>
<accession>A0A1Q5Q2X1</accession>
<proteinExistence type="predicted"/>
<organism evidence="1 2">
    <name type="scientific">Bowdeniella nasicola</name>
    <dbReference type="NCBI Taxonomy" id="208480"/>
    <lineage>
        <taxon>Bacteria</taxon>
        <taxon>Bacillati</taxon>
        <taxon>Actinomycetota</taxon>
        <taxon>Actinomycetes</taxon>
        <taxon>Actinomycetales</taxon>
        <taxon>Actinomycetaceae</taxon>
        <taxon>Bowdeniella</taxon>
    </lineage>
</organism>
<comment type="caution">
    <text evidence="1">The sequence shown here is derived from an EMBL/GenBank/DDBJ whole genome shotgun (WGS) entry which is preliminary data.</text>
</comment>
<evidence type="ECO:0000313" key="1">
    <source>
        <dbReference type="EMBL" id="OKL54194.1"/>
    </source>
</evidence>
<name>A0A1Q5Q2X1_9ACTO</name>
<sequence length="69" mass="6928">MGSADSLADAETAGEGVVGLPDALFPEQAERASAAAAQTIEARTRAHVMSVTLAESRAARCKAGAREGA</sequence>
<gene>
    <name evidence="1" type="ORF">BSZ39_05300</name>
</gene>
<evidence type="ECO:0000313" key="2">
    <source>
        <dbReference type="Proteomes" id="UP000185628"/>
    </source>
</evidence>
<dbReference type="AlphaFoldDB" id="A0A1Q5Q2X1"/>
<reference evidence="2" key="1">
    <citation type="submission" date="2016-12" db="EMBL/GenBank/DDBJ databases">
        <authorList>
            <person name="Meng X."/>
        </authorList>
    </citation>
    <scope>NUCLEOTIDE SEQUENCE [LARGE SCALE GENOMIC DNA]</scope>
    <source>
        <strain evidence="2">DSM 19116</strain>
    </source>
</reference>
<dbReference type="EMBL" id="MQVR01000023">
    <property type="protein sequence ID" value="OKL54194.1"/>
    <property type="molecule type" value="Genomic_DNA"/>
</dbReference>
<dbReference type="Proteomes" id="UP000185628">
    <property type="component" value="Unassembled WGS sequence"/>
</dbReference>
<keyword evidence="2" id="KW-1185">Reference proteome</keyword>